<dbReference type="AlphaFoldDB" id="A0A414NYV2"/>
<keyword evidence="2" id="KW-0547">Nucleotide-binding</keyword>
<dbReference type="EMBL" id="QRHE01000002">
    <property type="protein sequence ID" value="RHF52873.1"/>
    <property type="molecule type" value="Genomic_DNA"/>
</dbReference>
<reference evidence="2 3" key="1">
    <citation type="submission" date="2018-08" db="EMBL/GenBank/DDBJ databases">
        <title>A genome reference for cultivated species of the human gut microbiota.</title>
        <authorList>
            <person name="Zou Y."/>
            <person name="Xue W."/>
            <person name="Luo G."/>
        </authorList>
    </citation>
    <scope>NUCLEOTIDE SEQUENCE [LARGE SCALE GENOMIC DNA]</scope>
    <source>
        <strain evidence="2 3">AM25-21AC</strain>
    </source>
</reference>
<sequence>MLTLEDQLKSFHDDDPVYAHLYELWKNAKFDLEKILQNIILIFPHYSLHNASHSEMIIRYIEAVLGEERIKMLKPTEIWLMLMSAYAHDIGMLVSDKDTRSYWQGEDFKDYLEGISDSSDLRKYAEYILKPQGEQKNLNLPSEWPVDVKMAVIYLTADYVRRRHPERSKEIITARMKNSPIRFDFSFLHFIKERIQLLLGKLASLHGASFDDIFTLEKCCQGMGQADDIVYPRRIAAFLRLGDLLDLDNKRFDENAYALIGDVPATTEAHRAKHASLEHFLVKDNKIEVAYDCPTEDAYLAASGWISYLKQETENLALRWNDIVSDGFGSAPVVTSCKIKLNGELIQGNALNSFKFTKDTIFELLQGANIYRNQFACVRELIQNADDASKLRLWEDLKAGNVTIPDPNNQNKNLKLTELIPFDIKDEIRNRYPIEVTLQYDEKEKRVHVIISDKGIGISEQQLKQMGNVSESWHMRSDNKRLYANMLNWLTPTGAFGLGLQSVFQLTDTLHCVTYPRHEDAKEIIFRSKQKGGRITTSNLVTEESYRDGTTFDFFIPEVAFSHVSWSIGGLLDQKLNEIDPFEYTGLDIEKAFLLYYIVDCIYYDVNNNFFPIKIKIKGKDGKEDLDEFQVSQKWNYEEWNRDPNRLMTTKDGLSVTYDYEKNIALAYDKKFGISYVIRIKNDKNSSHGTRAFFKGVRLDSSQFNNLIGNPYYSYLSATIYLDGLPTREYLTLSREKIREEKWEILRGTLLKDIFDVIRFLIGSYIKNSVGDSYLAFSLACLMGGFLHPGDTENDIHTFRDGLISHLTTPIKYYSYHPDSNDEIKVKTQEIEAKEFFEKIWRKAPFWVIKMNDSFYEYPFYVHRSDEEICKEIQKAIVQCSVEGKLNQNTFIFIDGMIEEILSIYNLSSKYITGSIEHKNILYQCELNSEIMIPKVSPSIKTEINDKVRKDPRLLTDAIADYRALAIVYSKKHLSYHHRFQWGLMSKAYMISPFSKTDIADNLDKIRSKLDLKLFWNHLINREDFKALVRYVRENNLNKEVTEEEIQSDYHKWIMAIIGSQISLENEENNA</sequence>
<dbReference type="RefSeq" id="WP_118175124.1">
    <property type="nucleotide sequence ID" value="NZ_JAQEAO010000011.1"/>
</dbReference>
<dbReference type="SUPFAM" id="SSF55874">
    <property type="entry name" value="ATPase domain of HSP90 chaperone/DNA topoisomerase II/histidine kinase"/>
    <property type="match status" value="1"/>
</dbReference>
<comment type="caution">
    <text evidence="2">The sequence shown here is derived from an EMBL/GenBank/DDBJ whole genome shotgun (WGS) entry which is preliminary data.</text>
</comment>
<evidence type="ECO:0000313" key="2">
    <source>
        <dbReference type="EMBL" id="RHF52873.1"/>
    </source>
</evidence>
<protein>
    <submittedName>
        <fullName evidence="2">ATP-binding protein</fullName>
    </submittedName>
</protein>
<evidence type="ECO:0000259" key="1">
    <source>
        <dbReference type="Pfam" id="PF24391"/>
    </source>
</evidence>
<keyword evidence="2" id="KW-0067">ATP-binding</keyword>
<gene>
    <name evidence="2" type="ORF">DW674_02915</name>
</gene>
<dbReference type="InterPro" id="IPR036890">
    <property type="entry name" value="HATPase_C_sf"/>
</dbReference>
<evidence type="ECO:0000313" key="3">
    <source>
        <dbReference type="Proteomes" id="UP000283442"/>
    </source>
</evidence>
<feature type="domain" description="HD-CE" evidence="1">
    <location>
        <begin position="43"/>
        <end position="314"/>
    </location>
</feature>
<dbReference type="Gene3D" id="3.30.565.10">
    <property type="entry name" value="Histidine kinase-like ATPase, C-terminal domain"/>
    <property type="match status" value="1"/>
</dbReference>
<dbReference type="Pfam" id="PF24391">
    <property type="entry name" value="HD-CE"/>
    <property type="match status" value="1"/>
</dbReference>
<dbReference type="InterPro" id="IPR056471">
    <property type="entry name" value="HD-CE"/>
</dbReference>
<proteinExistence type="predicted"/>
<dbReference type="Proteomes" id="UP000283442">
    <property type="component" value="Unassembled WGS sequence"/>
</dbReference>
<dbReference type="GO" id="GO:0005524">
    <property type="term" value="F:ATP binding"/>
    <property type="evidence" value="ECO:0007669"/>
    <property type="project" value="UniProtKB-KW"/>
</dbReference>
<dbReference type="OrthoDB" id="1837345at2"/>
<accession>A0A414NYV2</accession>
<organism evidence="2 3">
    <name type="scientific">Mitsuokella multacida</name>
    <dbReference type="NCBI Taxonomy" id="52226"/>
    <lineage>
        <taxon>Bacteria</taxon>
        <taxon>Bacillati</taxon>
        <taxon>Bacillota</taxon>
        <taxon>Negativicutes</taxon>
        <taxon>Selenomonadales</taxon>
        <taxon>Selenomonadaceae</taxon>
        <taxon>Mitsuokella</taxon>
    </lineage>
</organism>
<name>A0A414NYV2_9FIRM</name>